<sequence length="367" mass="42309">METNSSIFFTGKSVNGNVYHDIVVDIISKTESIGLNVVALKSDMGPSNQSLWRKWNITAGRHCKLSNFLPHPLDDNRKLFVIPDVPHLFKNIKNMLVINKEIFISNKIQQLYNLPTNKICSNHIEDVIKYQEKLDFLLVPKLSEQDLMPNHFQKMKVGKSTNVINHDVYTALRFLSEELNKPEYLTTAWFINLVDRWFSLMTSRHPVLALSKLKPDIYEETIQFLNSFIDIMSDLEVGHKRMWKPSQTGSILATKSILDIQKIYLIDKGFKFLLTSRFTQDCPENLFSILRSKNIVPNALQVKNNLKLLSVSQYLKEVSTGSYEEDDRTFLSGFLDTLKTKPIENQFQNIQLPSETSEPEINFAMVS</sequence>
<dbReference type="Pfam" id="PF21788">
    <property type="entry name" value="TNP-like_GBD"/>
    <property type="match status" value="1"/>
</dbReference>
<dbReference type="AlphaFoldDB" id="A0AAV0WYW5"/>
<evidence type="ECO:0000313" key="2">
    <source>
        <dbReference type="EMBL" id="CAI6361230.1"/>
    </source>
</evidence>
<comment type="caution">
    <text evidence="2">The sequence shown here is derived from an EMBL/GenBank/DDBJ whole genome shotgun (WGS) entry which is preliminary data.</text>
</comment>
<dbReference type="EMBL" id="CARXXK010000003">
    <property type="protein sequence ID" value="CAI6361230.1"/>
    <property type="molecule type" value="Genomic_DNA"/>
</dbReference>
<keyword evidence="3" id="KW-1185">Reference proteome</keyword>
<evidence type="ECO:0000259" key="1">
    <source>
        <dbReference type="Pfam" id="PF21788"/>
    </source>
</evidence>
<accession>A0AAV0WYW5</accession>
<name>A0AAV0WYW5_9HEMI</name>
<dbReference type="InterPro" id="IPR048366">
    <property type="entry name" value="TNP-like_GBD"/>
</dbReference>
<organism evidence="2 3">
    <name type="scientific">Macrosiphum euphorbiae</name>
    <name type="common">potato aphid</name>
    <dbReference type="NCBI Taxonomy" id="13131"/>
    <lineage>
        <taxon>Eukaryota</taxon>
        <taxon>Metazoa</taxon>
        <taxon>Ecdysozoa</taxon>
        <taxon>Arthropoda</taxon>
        <taxon>Hexapoda</taxon>
        <taxon>Insecta</taxon>
        <taxon>Pterygota</taxon>
        <taxon>Neoptera</taxon>
        <taxon>Paraneoptera</taxon>
        <taxon>Hemiptera</taxon>
        <taxon>Sternorrhyncha</taxon>
        <taxon>Aphidomorpha</taxon>
        <taxon>Aphidoidea</taxon>
        <taxon>Aphididae</taxon>
        <taxon>Macrosiphini</taxon>
        <taxon>Macrosiphum</taxon>
    </lineage>
</organism>
<gene>
    <name evidence="2" type="ORF">MEUPH1_LOCUS16437</name>
</gene>
<feature type="domain" description="Transposable element P transposase-like GTP-binding insertion" evidence="1">
    <location>
        <begin position="108"/>
        <end position="207"/>
    </location>
</feature>
<reference evidence="2 3" key="1">
    <citation type="submission" date="2023-01" db="EMBL/GenBank/DDBJ databases">
        <authorList>
            <person name="Whitehead M."/>
        </authorList>
    </citation>
    <scope>NUCLEOTIDE SEQUENCE [LARGE SCALE GENOMIC DNA]</scope>
</reference>
<protein>
    <recommendedName>
        <fullName evidence="1">Transposable element P transposase-like GTP-binding insertion domain-containing protein</fullName>
    </recommendedName>
</protein>
<dbReference type="Proteomes" id="UP001160148">
    <property type="component" value="Unassembled WGS sequence"/>
</dbReference>
<proteinExistence type="predicted"/>
<evidence type="ECO:0000313" key="3">
    <source>
        <dbReference type="Proteomes" id="UP001160148"/>
    </source>
</evidence>